<evidence type="ECO:0000313" key="2">
    <source>
        <dbReference type="Proteomes" id="UP000615446"/>
    </source>
</evidence>
<comment type="caution">
    <text evidence="1">The sequence shown here is derived from an EMBL/GenBank/DDBJ whole genome shotgun (WGS) entry which is preliminary data.</text>
</comment>
<dbReference type="AlphaFoldDB" id="A0A8H3M8L1"/>
<evidence type="ECO:0008006" key="3">
    <source>
        <dbReference type="Google" id="ProtNLM"/>
    </source>
</evidence>
<dbReference type="Proteomes" id="UP000615446">
    <property type="component" value="Unassembled WGS sequence"/>
</dbReference>
<reference evidence="1" key="1">
    <citation type="submission" date="2019-10" db="EMBL/GenBank/DDBJ databases">
        <title>Conservation and host-specific expression of non-tandemly repeated heterogenous ribosome RNA gene in arbuscular mycorrhizal fungi.</title>
        <authorList>
            <person name="Maeda T."/>
            <person name="Kobayashi Y."/>
            <person name="Nakagawa T."/>
            <person name="Ezawa T."/>
            <person name="Yamaguchi K."/>
            <person name="Bino T."/>
            <person name="Nishimoto Y."/>
            <person name="Shigenobu S."/>
            <person name="Kawaguchi M."/>
        </authorList>
    </citation>
    <scope>NUCLEOTIDE SEQUENCE</scope>
    <source>
        <strain evidence="1">HR1</strain>
    </source>
</reference>
<protein>
    <recommendedName>
        <fullName evidence="3">DNA primase/nucleoside triphosphatase C-terminal domain-containing protein</fullName>
    </recommendedName>
</protein>
<organism evidence="1 2">
    <name type="scientific">Rhizophagus clarus</name>
    <dbReference type="NCBI Taxonomy" id="94130"/>
    <lineage>
        <taxon>Eukaryota</taxon>
        <taxon>Fungi</taxon>
        <taxon>Fungi incertae sedis</taxon>
        <taxon>Mucoromycota</taxon>
        <taxon>Glomeromycotina</taxon>
        <taxon>Glomeromycetes</taxon>
        <taxon>Glomerales</taxon>
        <taxon>Glomeraceae</taxon>
        <taxon>Rhizophagus</taxon>
    </lineage>
</organism>
<proteinExistence type="predicted"/>
<dbReference type="EMBL" id="BLAL01000315">
    <property type="protein sequence ID" value="GET02684.1"/>
    <property type="molecule type" value="Genomic_DNA"/>
</dbReference>
<gene>
    <name evidence="1" type="ORF">RCL2_002905800</name>
</gene>
<sequence length="200" mass="23361">MASGEWHKANDYLKSLIIEDYVSIERWKPCKIPPTKMKVETMRNQLSNSIQFIIDYIVSWTESSRIRTNSKAFLYQKYLEWCGNNVKLCKHGLSDIEEFSDISQVDLPINKTTDIPIFNMPEIIPPKIILSQPKENLPLRDKKAEFQSPQHLRHLKVLRVLNILILVIKKFPPHFQLDNSEKSILENGLSITDDGRRRCN</sequence>
<name>A0A8H3M8L1_9GLOM</name>
<dbReference type="OrthoDB" id="2395139at2759"/>
<accession>A0A8H3M8L1</accession>
<evidence type="ECO:0000313" key="1">
    <source>
        <dbReference type="EMBL" id="GET02684.1"/>
    </source>
</evidence>